<accession>A0ABX7BGE5</accession>
<reference evidence="2" key="1">
    <citation type="submission" date="2021-02" db="EMBL/GenBank/DDBJ databases">
        <title>Skermanella TT6 skin isolate.</title>
        <authorList>
            <person name="Lee K."/>
            <person name="Ganzorig M."/>
        </authorList>
    </citation>
    <scope>NUCLEOTIDE SEQUENCE</scope>
    <source>
        <strain evidence="2">TT6</strain>
    </source>
</reference>
<dbReference type="EMBL" id="CP067421">
    <property type="protein sequence ID" value="QQP93215.1"/>
    <property type="molecule type" value="Genomic_DNA"/>
</dbReference>
<name>A0ABX7BGE5_9PROT</name>
<feature type="compositionally biased region" description="Basic residues" evidence="1">
    <location>
        <begin position="138"/>
        <end position="147"/>
    </location>
</feature>
<geneLocation type="plasmid" evidence="2 3">
    <name>pTT6-1</name>
</geneLocation>
<evidence type="ECO:0000313" key="2">
    <source>
        <dbReference type="EMBL" id="QQP93215.1"/>
    </source>
</evidence>
<keyword evidence="3" id="KW-1185">Reference proteome</keyword>
<organism evidence="2 3">
    <name type="scientific">Skermanella cutis</name>
    <dbReference type="NCBI Taxonomy" id="2775420"/>
    <lineage>
        <taxon>Bacteria</taxon>
        <taxon>Pseudomonadati</taxon>
        <taxon>Pseudomonadota</taxon>
        <taxon>Alphaproteobacteria</taxon>
        <taxon>Rhodospirillales</taxon>
        <taxon>Azospirillaceae</taxon>
        <taxon>Skermanella</taxon>
    </lineage>
</organism>
<gene>
    <name evidence="2" type="ORF">IGS68_29280</name>
</gene>
<evidence type="ECO:0000313" key="3">
    <source>
        <dbReference type="Proteomes" id="UP000595197"/>
    </source>
</evidence>
<proteinExistence type="predicted"/>
<sequence>MAKQDDPSVLADLKAALQQKGGSLRSPLYQWMYRNHDELVELFDEAPPNWQQVTTVLTSRGFTGVDGKPLQPQSVRRLWLRVKERHAKAQEGKKPKGKPVGAMPVVREALPPVTAMPPEEATTPASDGSAKLAEFRSKINRHSGRTE</sequence>
<evidence type="ECO:0000256" key="1">
    <source>
        <dbReference type="SAM" id="MobiDB-lite"/>
    </source>
</evidence>
<dbReference type="RefSeq" id="WP_201082656.1">
    <property type="nucleotide sequence ID" value="NZ_CP067421.1"/>
</dbReference>
<protein>
    <submittedName>
        <fullName evidence="2">Uncharacterized protein</fullName>
    </submittedName>
</protein>
<feature type="region of interest" description="Disordered" evidence="1">
    <location>
        <begin position="111"/>
        <end position="147"/>
    </location>
</feature>
<keyword evidence="2" id="KW-0614">Plasmid</keyword>
<dbReference type="Proteomes" id="UP000595197">
    <property type="component" value="Plasmid pTT6-1"/>
</dbReference>
<feature type="region of interest" description="Disordered" evidence="1">
    <location>
        <begin position="85"/>
        <end position="104"/>
    </location>
</feature>